<gene>
    <name evidence="3" type="ORF">WJX72_011535</name>
</gene>
<keyword evidence="4" id="KW-1185">Reference proteome</keyword>
<dbReference type="AlphaFoldDB" id="A0AAW1Q220"/>
<protein>
    <submittedName>
        <fullName evidence="3">Uncharacterized protein</fullName>
    </submittedName>
</protein>
<evidence type="ECO:0000256" key="2">
    <source>
        <dbReference type="SAM" id="MobiDB-lite"/>
    </source>
</evidence>
<organism evidence="3 4">
    <name type="scientific">[Myrmecia] bisecta</name>
    <dbReference type="NCBI Taxonomy" id="41462"/>
    <lineage>
        <taxon>Eukaryota</taxon>
        <taxon>Viridiplantae</taxon>
        <taxon>Chlorophyta</taxon>
        <taxon>core chlorophytes</taxon>
        <taxon>Trebouxiophyceae</taxon>
        <taxon>Trebouxiales</taxon>
        <taxon>Trebouxiaceae</taxon>
        <taxon>Myrmecia</taxon>
    </lineage>
</organism>
<evidence type="ECO:0000313" key="3">
    <source>
        <dbReference type="EMBL" id="KAK9814790.1"/>
    </source>
</evidence>
<reference evidence="3 4" key="1">
    <citation type="journal article" date="2024" name="Nat. Commun.">
        <title>Phylogenomics reveals the evolutionary origins of lichenization in chlorophyte algae.</title>
        <authorList>
            <person name="Puginier C."/>
            <person name="Libourel C."/>
            <person name="Otte J."/>
            <person name="Skaloud P."/>
            <person name="Haon M."/>
            <person name="Grisel S."/>
            <person name="Petersen M."/>
            <person name="Berrin J.G."/>
            <person name="Delaux P.M."/>
            <person name="Dal Grande F."/>
            <person name="Keller J."/>
        </authorList>
    </citation>
    <scope>NUCLEOTIDE SEQUENCE [LARGE SCALE GENOMIC DNA]</scope>
    <source>
        <strain evidence="3 4">SAG 2043</strain>
    </source>
</reference>
<dbReference type="Proteomes" id="UP001489004">
    <property type="component" value="Unassembled WGS sequence"/>
</dbReference>
<keyword evidence="1" id="KW-0175">Coiled coil</keyword>
<proteinExistence type="predicted"/>
<feature type="region of interest" description="Disordered" evidence="2">
    <location>
        <begin position="253"/>
        <end position="273"/>
    </location>
</feature>
<evidence type="ECO:0000256" key="1">
    <source>
        <dbReference type="SAM" id="Coils"/>
    </source>
</evidence>
<feature type="coiled-coil region" evidence="1">
    <location>
        <begin position="34"/>
        <end position="75"/>
    </location>
</feature>
<evidence type="ECO:0000313" key="4">
    <source>
        <dbReference type="Proteomes" id="UP001489004"/>
    </source>
</evidence>
<sequence length="273" mass="29994">MNDENKNIFNFARVKTEQQDPDTQALVVKLQKLCQQKDDTHAALKAQLQQQAQEMQAMRARMGDLDGKAAQLQQTLLAKDAELSHLRTSLQEPRAQIQQQADPLVKKEPGLFSFAVGRASRALPLPGPGHSPDSASFRTPEAQIQEPKSPFFCTPFKHSPQSADQIQNHRLGLGKVVAKNEAAFKLHHYGRTDASKKLFMPLVDQHGYPLISQRPLDSSDVVTVFEQLASARPGGGGYLPNVVAGDVVSRLTGTPASTRNAVPQDEAWEDDES</sequence>
<name>A0AAW1Q220_9CHLO</name>
<comment type="caution">
    <text evidence="3">The sequence shown here is derived from an EMBL/GenBank/DDBJ whole genome shotgun (WGS) entry which is preliminary data.</text>
</comment>
<accession>A0AAW1Q220</accession>
<dbReference type="EMBL" id="JALJOR010000007">
    <property type="protein sequence ID" value="KAK9814790.1"/>
    <property type="molecule type" value="Genomic_DNA"/>
</dbReference>